<dbReference type="InterPro" id="IPR000515">
    <property type="entry name" value="MetI-like"/>
</dbReference>
<evidence type="ECO:0000256" key="5">
    <source>
        <dbReference type="ARBA" id="ARBA00022989"/>
    </source>
</evidence>
<dbReference type="CDD" id="cd06261">
    <property type="entry name" value="TM_PBP2"/>
    <property type="match status" value="1"/>
</dbReference>
<reference evidence="10 11" key="1">
    <citation type="submission" date="2019-11" db="EMBL/GenBank/DDBJ databases">
        <authorList>
            <person name="Li X.-J."/>
            <person name="Feng X.-M."/>
        </authorList>
    </citation>
    <scope>NUCLEOTIDE SEQUENCE [LARGE SCALE GENOMIC DNA]</scope>
    <source>
        <strain evidence="10 11">XMNu-373</strain>
    </source>
</reference>
<dbReference type="GO" id="GO:0005886">
    <property type="term" value="C:plasma membrane"/>
    <property type="evidence" value="ECO:0007669"/>
    <property type="project" value="UniProtKB-SubCell"/>
</dbReference>
<evidence type="ECO:0000256" key="3">
    <source>
        <dbReference type="ARBA" id="ARBA00022475"/>
    </source>
</evidence>
<comment type="caution">
    <text evidence="10">The sequence shown here is derived from an EMBL/GenBank/DDBJ whole genome shotgun (WGS) entry which is preliminary data.</text>
</comment>
<protein>
    <submittedName>
        <fullName evidence="10">ABC transporter permease subunit</fullName>
    </submittedName>
</protein>
<evidence type="ECO:0000313" key="11">
    <source>
        <dbReference type="Proteomes" id="UP000460435"/>
    </source>
</evidence>
<comment type="similarity">
    <text evidence="7">Belongs to the binding-protein-dependent transport system permease family.</text>
</comment>
<evidence type="ECO:0000256" key="4">
    <source>
        <dbReference type="ARBA" id="ARBA00022692"/>
    </source>
</evidence>
<dbReference type="Pfam" id="PF00528">
    <property type="entry name" value="BPD_transp_1"/>
    <property type="match status" value="1"/>
</dbReference>
<keyword evidence="4 7" id="KW-0812">Transmembrane</keyword>
<feature type="transmembrane region" description="Helical" evidence="7">
    <location>
        <begin position="293"/>
        <end position="315"/>
    </location>
</feature>
<evidence type="ECO:0000256" key="8">
    <source>
        <dbReference type="SAM" id="MobiDB-lite"/>
    </source>
</evidence>
<dbReference type="Gene3D" id="1.10.3720.10">
    <property type="entry name" value="MetI-like"/>
    <property type="match status" value="1"/>
</dbReference>
<dbReference type="PROSITE" id="PS50928">
    <property type="entry name" value="ABC_TM1"/>
    <property type="match status" value="1"/>
</dbReference>
<dbReference type="PANTHER" id="PTHR30193:SF37">
    <property type="entry name" value="INNER MEMBRANE ABC TRANSPORTER PERMEASE PROTEIN YCJO"/>
    <property type="match status" value="1"/>
</dbReference>
<dbReference type="Proteomes" id="UP000460435">
    <property type="component" value="Unassembled WGS sequence"/>
</dbReference>
<keyword evidence="2 7" id="KW-0813">Transport</keyword>
<feature type="region of interest" description="Disordered" evidence="8">
    <location>
        <begin position="1"/>
        <end position="40"/>
    </location>
</feature>
<keyword evidence="3" id="KW-1003">Cell membrane</keyword>
<accession>A0A7K3M192</accession>
<feature type="transmembrane region" description="Helical" evidence="7">
    <location>
        <begin position="180"/>
        <end position="201"/>
    </location>
</feature>
<keyword evidence="6 7" id="KW-0472">Membrane</keyword>
<comment type="subcellular location">
    <subcellularLocation>
        <location evidence="1 7">Cell membrane</location>
        <topology evidence="1 7">Multi-pass membrane protein</topology>
    </subcellularLocation>
</comment>
<feature type="domain" description="ABC transmembrane type-1" evidence="9">
    <location>
        <begin position="102"/>
        <end position="314"/>
    </location>
</feature>
<organism evidence="10 11">
    <name type="scientific">Phytoactinopolyspora mesophila</name>
    <dbReference type="NCBI Taxonomy" id="2650750"/>
    <lineage>
        <taxon>Bacteria</taxon>
        <taxon>Bacillati</taxon>
        <taxon>Actinomycetota</taxon>
        <taxon>Actinomycetes</taxon>
        <taxon>Jiangellales</taxon>
        <taxon>Jiangellaceae</taxon>
        <taxon>Phytoactinopolyspora</taxon>
    </lineage>
</organism>
<feature type="transmembrane region" description="Helical" evidence="7">
    <location>
        <begin position="104"/>
        <end position="128"/>
    </location>
</feature>
<dbReference type="EMBL" id="WLZY01000002">
    <property type="protein sequence ID" value="NDL57066.1"/>
    <property type="molecule type" value="Genomic_DNA"/>
</dbReference>
<keyword evidence="11" id="KW-1185">Reference proteome</keyword>
<feature type="transmembrane region" description="Helical" evidence="7">
    <location>
        <begin position="47"/>
        <end position="72"/>
    </location>
</feature>
<evidence type="ECO:0000256" key="7">
    <source>
        <dbReference type="RuleBase" id="RU363032"/>
    </source>
</evidence>
<dbReference type="SUPFAM" id="SSF161098">
    <property type="entry name" value="MetI-like"/>
    <property type="match status" value="1"/>
</dbReference>
<gene>
    <name evidence="10" type="ORF">F7O44_08295</name>
</gene>
<proteinExistence type="inferred from homology"/>
<name>A0A7K3M192_9ACTN</name>
<feature type="transmembrane region" description="Helical" evidence="7">
    <location>
        <begin position="140"/>
        <end position="160"/>
    </location>
</feature>
<dbReference type="AlphaFoldDB" id="A0A7K3M192"/>
<keyword evidence="5 7" id="KW-1133">Transmembrane helix</keyword>
<evidence type="ECO:0000256" key="1">
    <source>
        <dbReference type="ARBA" id="ARBA00004651"/>
    </source>
</evidence>
<sequence length="330" mass="36127">MRKVSSRPMKTQLDSSKGGPPEAPSPPRTDRSRRRAAPDNGPRPGPLYILPAVLFFGLFAVVPLILVVVLSFSSWPGFGSIEWTGWDNWQRLINDGRVLESTRITLMLTALTWITQTPMAIGIGVWAAGQQRNRAILSSIFFLPLLLSSAAIAVLFHRFLDPNFGMARDLGPLIGFPDGNILGTSHGAFLTVLFVSAWQWVPFHSLLYQAGARNIPTTLYDAAIIDGANRWDMFWRISLPQLRHTIVTSSVIMIVGSLITFETVLLLTGGGPGGATRILPYLMYTAGFEQFEMGYASAIATVLVVVATAISLVIVRFSGFTKMRSTLEGM</sequence>
<feature type="transmembrane region" description="Helical" evidence="7">
    <location>
        <begin position="246"/>
        <end position="267"/>
    </location>
</feature>
<evidence type="ECO:0000256" key="2">
    <source>
        <dbReference type="ARBA" id="ARBA00022448"/>
    </source>
</evidence>
<evidence type="ECO:0000259" key="9">
    <source>
        <dbReference type="PROSITE" id="PS50928"/>
    </source>
</evidence>
<evidence type="ECO:0000313" key="10">
    <source>
        <dbReference type="EMBL" id="NDL57066.1"/>
    </source>
</evidence>
<dbReference type="InterPro" id="IPR051393">
    <property type="entry name" value="ABC_transporter_permease"/>
</dbReference>
<dbReference type="InterPro" id="IPR035906">
    <property type="entry name" value="MetI-like_sf"/>
</dbReference>
<dbReference type="GO" id="GO:0055085">
    <property type="term" value="P:transmembrane transport"/>
    <property type="evidence" value="ECO:0007669"/>
    <property type="project" value="InterPro"/>
</dbReference>
<evidence type="ECO:0000256" key="6">
    <source>
        <dbReference type="ARBA" id="ARBA00023136"/>
    </source>
</evidence>
<dbReference type="PANTHER" id="PTHR30193">
    <property type="entry name" value="ABC TRANSPORTER PERMEASE PROTEIN"/>
    <property type="match status" value="1"/>
</dbReference>